<name>A0ABS9K965_9BACT</name>
<keyword evidence="3" id="KW-0732">Signal</keyword>
<evidence type="ECO:0000256" key="3">
    <source>
        <dbReference type="SAM" id="SignalP"/>
    </source>
</evidence>
<dbReference type="EMBL" id="JAKLWS010000002">
    <property type="protein sequence ID" value="MCG2587386.1"/>
    <property type="molecule type" value="Genomic_DNA"/>
</dbReference>
<evidence type="ECO:0000259" key="4">
    <source>
        <dbReference type="PROSITE" id="PS50002"/>
    </source>
</evidence>
<evidence type="ECO:0000313" key="5">
    <source>
        <dbReference type="EMBL" id="MCG2587386.1"/>
    </source>
</evidence>
<feature type="chain" id="PRO_5045169179" evidence="3">
    <location>
        <begin position="22"/>
        <end position="692"/>
    </location>
</feature>
<comment type="caution">
    <text evidence="5">The sequence shown here is derived from an EMBL/GenBank/DDBJ whole genome shotgun (WGS) entry which is preliminary data.</text>
</comment>
<reference evidence="5" key="2">
    <citation type="submission" date="2024-05" db="EMBL/GenBank/DDBJ databases">
        <title>Rhodohalobacter halophilus gen. nov., sp. nov., a moderately halophilic member of the family Balneolaceae.</title>
        <authorList>
            <person name="Xia J."/>
        </authorList>
    </citation>
    <scope>NUCLEOTIDE SEQUENCE</scope>
    <source>
        <strain evidence="5">WB101</strain>
    </source>
</reference>
<dbReference type="Gene3D" id="2.30.30.40">
    <property type="entry name" value="SH3 Domains"/>
    <property type="match status" value="1"/>
</dbReference>
<sequence length="692" mass="78205">MKKEIIAILLICCLPTSVLFAQQTELREIQEEIITVRQEIQKSTASFLLISKQLTQGEQSVQSTEDYVQIIDQRVIVRELDLETSPVLSEVLEGDEYILIEQRNDWLKIELDDGREGWVRRENVQIIERGGHSERPVSGDPRIRQMTEQLYLNIQSQYDRAEQLFEEFEEIYEDLSSSEKTEVSGVYSGYLEEKEKIQTYRAYANHYHGKIGIFPSGQMATTAGGQREIGFRGTASLRLGTSSYEAATKQSTTSRNVNLNGAVIFSPQSRLNVNINHNNDVVQTPYTSNDLNLSYQHQTEGGTRLRGSVLYNSYNDEALDRNNFQNVGIGANVDHPISNRTRVFGDINANSKSFDVEDGNGFEGAAFNSGLNYNGAKTQANVGVRGRVQNSDVSFLDFMRVIPNAAVRWLTGSGSFGIRAEAEQLTYDTEAEGNNFNRGRVDLQWSGRTNSSSLILIAKQYPNNEAFDNYRLRLQNQWNKAKSIGSARTALSLQYVYHPQEETQLTNYIDLRFDRNSSGQRAYFDLNLFGRYWEDTDRYHRVDLFSRFGFKFNQFQIGPAIGAQLLLNQNDIQVEQSGNSFRLGVDARANAAIETVTVYGSLRYQKSLVYNSEISINTSTGTVTQGDLQSRMPTTIQFSAGVQVPIMDALDFKIDASYYNVDLDISDEISINPVQTRTGLRVLGGISYRFQK</sequence>
<keyword evidence="2" id="KW-0175">Coiled coil</keyword>
<dbReference type="PROSITE" id="PS50002">
    <property type="entry name" value="SH3"/>
    <property type="match status" value="1"/>
</dbReference>
<organism evidence="5 6">
    <name type="scientific">Rhodohalobacter sulfatireducens</name>
    <dbReference type="NCBI Taxonomy" id="2911366"/>
    <lineage>
        <taxon>Bacteria</taxon>
        <taxon>Pseudomonadati</taxon>
        <taxon>Balneolota</taxon>
        <taxon>Balneolia</taxon>
        <taxon>Balneolales</taxon>
        <taxon>Balneolaceae</taxon>
        <taxon>Rhodohalobacter</taxon>
    </lineage>
</organism>
<feature type="signal peptide" evidence="3">
    <location>
        <begin position="1"/>
        <end position="21"/>
    </location>
</feature>
<protein>
    <submittedName>
        <fullName evidence="5">SH3 domain-containing protein</fullName>
    </submittedName>
</protein>
<dbReference type="Pfam" id="PF08239">
    <property type="entry name" value="SH3_3"/>
    <property type="match status" value="1"/>
</dbReference>
<dbReference type="RefSeq" id="WP_237852230.1">
    <property type="nucleotide sequence ID" value="NZ_JAKLWS010000002.1"/>
</dbReference>
<dbReference type="InterPro" id="IPR001452">
    <property type="entry name" value="SH3_domain"/>
</dbReference>
<dbReference type="Proteomes" id="UP001165366">
    <property type="component" value="Unassembled WGS sequence"/>
</dbReference>
<feature type="domain" description="SH3" evidence="4">
    <location>
        <begin position="56"/>
        <end position="129"/>
    </location>
</feature>
<dbReference type="InterPro" id="IPR003646">
    <property type="entry name" value="SH3-like_bac-type"/>
</dbReference>
<accession>A0ABS9K965</accession>
<evidence type="ECO:0000313" key="6">
    <source>
        <dbReference type="Proteomes" id="UP001165366"/>
    </source>
</evidence>
<evidence type="ECO:0000256" key="2">
    <source>
        <dbReference type="SAM" id="Coils"/>
    </source>
</evidence>
<proteinExistence type="predicted"/>
<evidence type="ECO:0000256" key="1">
    <source>
        <dbReference type="ARBA" id="ARBA00022443"/>
    </source>
</evidence>
<keyword evidence="6" id="KW-1185">Reference proteome</keyword>
<feature type="coiled-coil region" evidence="2">
    <location>
        <begin position="151"/>
        <end position="178"/>
    </location>
</feature>
<reference evidence="5" key="1">
    <citation type="submission" date="2022-01" db="EMBL/GenBank/DDBJ databases">
        <authorList>
            <person name="Wang Y."/>
        </authorList>
    </citation>
    <scope>NUCLEOTIDE SEQUENCE</scope>
    <source>
        <strain evidence="5">WB101</strain>
    </source>
</reference>
<keyword evidence="1" id="KW-0728">SH3 domain</keyword>
<gene>
    <name evidence="5" type="ORF">L6773_02330</name>
</gene>